<protein>
    <submittedName>
        <fullName evidence="1">Uncharacterized protein</fullName>
    </submittedName>
</protein>
<sequence length="78" mass="8499">MGAVVTKERGDTITIGDAAQFTSMEFPISTDPSIMKFIEADDQAEDATIFIPASTTDNWWRIDLGDGQGSLYYGSFSP</sequence>
<evidence type="ECO:0000313" key="1">
    <source>
        <dbReference type="EMBL" id="KKM07880.1"/>
    </source>
</evidence>
<gene>
    <name evidence="1" type="ORF">LCGC14_1729480</name>
</gene>
<name>A0A0F9HA22_9ZZZZ</name>
<reference evidence="1" key="1">
    <citation type="journal article" date="2015" name="Nature">
        <title>Complex archaea that bridge the gap between prokaryotes and eukaryotes.</title>
        <authorList>
            <person name="Spang A."/>
            <person name="Saw J.H."/>
            <person name="Jorgensen S.L."/>
            <person name="Zaremba-Niedzwiedzka K."/>
            <person name="Martijn J."/>
            <person name="Lind A.E."/>
            <person name="van Eijk R."/>
            <person name="Schleper C."/>
            <person name="Guy L."/>
            <person name="Ettema T.J."/>
        </authorList>
    </citation>
    <scope>NUCLEOTIDE SEQUENCE</scope>
</reference>
<comment type="caution">
    <text evidence="1">The sequence shown here is derived from an EMBL/GenBank/DDBJ whole genome shotgun (WGS) entry which is preliminary data.</text>
</comment>
<dbReference type="EMBL" id="LAZR01015677">
    <property type="protein sequence ID" value="KKM07880.1"/>
    <property type="molecule type" value="Genomic_DNA"/>
</dbReference>
<dbReference type="AlphaFoldDB" id="A0A0F9HA22"/>
<proteinExistence type="predicted"/>
<accession>A0A0F9HA22</accession>
<organism evidence="1">
    <name type="scientific">marine sediment metagenome</name>
    <dbReference type="NCBI Taxonomy" id="412755"/>
    <lineage>
        <taxon>unclassified sequences</taxon>
        <taxon>metagenomes</taxon>
        <taxon>ecological metagenomes</taxon>
    </lineage>
</organism>